<keyword evidence="3" id="KW-1185">Reference proteome</keyword>
<protein>
    <submittedName>
        <fullName evidence="2">Uncharacterized protein</fullName>
    </submittedName>
</protein>
<dbReference type="OrthoDB" id="2163524at2759"/>
<dbReference type="Proteomes" id="UP000193944">
    <property type="component" value="Unassembled WGS sequence"/>
</dbReference>
<dbReference type="EMBL" id="MCFG01000440">
    <property type="protein sequence ID" value="ORX66980.1"/>
    <property type="molecule type" value="Genomic_DNA"/>
</dbReference>
<evidence type="ECO:0000256" key="1">
    <source>
        <dbReference type="SAM" id="MobiDB-lite"/>
    </source>
</evidence>
<feature type="compositionally biased region" description="Low complexity" evidence="1">
    <location>
        <begin position="216"/>
        <end position="229"/>
    </location>
</feature>
<dbReference type="STRING" id="1754192.A0A1Y1W0D3"/>
<name>A0A1Y1W0D3_9FUNG</name>
<comment type="caution">
    <text evidence="2">The sequence shown here is derived from an EMBL/GenBank/DDBJ whole genome shotgun (WGS) entry which is preliminary data.</text>
</comment>
<organism evidence="2 3">
    <name type="scientific">Anaeromyces robustus</name>
    <dbReference type="NCBI Taxonomy" id="1754192"/>
    <lineage>
        <taxon>Eukaryota</taxon>
        <taxon>Fungi</taxon>
        <taxon>Fungi incertae sedis</taxon>
        <taxon>Chytridiomycota</taxon>
        <taxon>Chytridiomycota incertae sedis</taxon>
        <taxon>Neocallimastigomycetes</taxon>
        <taxon>Neocallimastigales</taxon>
        <taxon>Neocallimastigaceae</taxon>
        <taxon>Anaeromyces</taxon>
    </lineage>
</organism>
<dbReference type="AlphaFoldDB" id="A0A1Y1W0D3"/>
<reference evidence="2 3" key="2">
    <citation type="submission" date="2016-08" db="EMBL/GenBank/DDBJ databases">
        <title>Pervasive Adenine N6-methylation of Active Genes in Fungi.</title>
        <authorList>
            <consortium name="DOE Joint Genome Institute"/>
            <person name="Mondo S.J."/>
            <person name="Dannebaum R.O."/>
            <person name="Kuo R.C."/>
            <person name="Labutti K."/>
            <person name="Haridas S."/>
            <person name="Kuo A."/>
            <person name="Salamov A."/>
            <person name="Ahrendt S.R."/>
            <person name="Lipzen A."/>
            <person name="Sullivan W."/>
            <person name="Andreopoulos W.B."/>
            <person name="Clum A."/>
            <person name="Lindquist E."/>
            <person name="Daum C."/>
            <person name="Ramamoorthy G.K."/>
            <person name="Gryganskyi A."/>
            <person name="Culley D."/>
            <person name="Magnuson J.K."/>
            <person name="James T.Y."/>
            <person name="O'Malley M.A."/>
            <person name="Stajich J.E."/>
            <person name="Spatafora J.W."/>
            <person name="Visel A."/>
            <person name="Grigoriev I.V."/>
        </authorList>
    </citation>
    <scope>NUCLEOTIDE SEQUENCE [LARGE SCALE GENOMIC DNA]</scope>
    <source>
        <strain evidence="2 3">S4</strain>
    </source>
</reference>
<feature type="region of interest" description="Disordered" evidence="1">
    <location>
        <begin position="179"/>
        <end position="230"/>
    </location>
</feature>
<evidence type="ECO:0000313" key="2">
    <source>
        <dbReference type="EMBL" id="ORX66980.1"/>
    </source>
</evidence>
<accession>A0A1Y1W0D3</accession>
<sequence length="264" mass="30308">MTKDKEKNDSGISLIDDNDNLISKEISPLSYTRFSSKEMNDLSKLCDLSTQIDDIKNNYLETEEMKNCFENISNFIRVQKSIICEYLKPKKNDNVEILIPSVQGSLKRKSDSTDTKNKNKRKKINIVDDFEDLIEDDNSTLSNISSLFSDSELEDLDSDYSSSYDSFFEDDEVITIKNPTTKSKSKSKSKFISIPKNKSKTKKSSKTSNTEKRSKNSSNNTSKSSTPPKLYTADELQSIKNKTIYNIHFKNLFKNHSRLTYKKN</sequence>
<proteinExistence type="predicted"/>
<evidence type="ECO:0000313" key="3">
    <source>
        <dbReference type="Proteomes" id="UP000193944"/>
    </source>
</evidence>
<gene>
    <name evidence="2" type="ORF">BCR32DRAFT_250467</name>
</gene>
<reference evidence="2 3" key="1">
    <citation type="submission" date="2016-08" db="EMBL/GenBank/DDBJ databases">
        <title>A Parts List for Fungal Cellulosomes Revealed by Comparative Genomics.</title>
        <authorList>
            <consortium name="DOE Joint Genome Institute"/>
            <person name="Haitjema C.H."/>
            <person name="Gilmore S.P."/>
            <person name="Henske J.K."/>
            <person name="Solomon K.V."/>
            <person name="De Groot R."/>
            <person name="Kuo A."/>
            <person name="Mondo S.J."/>
            <person name="Salamov A.A."/>
            <person name="Labutti K."/>
            <person name="Zhao Z."/>
            <person name="Chiniquy J."/>
            <person name="Barry K."/>
            <person name="Brewer H.M."/>
            <person name="Purvine S.O."/>
            <person name="Wright A.T."/>
            <person name="Boxma B."/>
            <person name="Van Alen T."/>
            <person name="Hackstein J.H."/>
            <person name="Baker S.E."/>
            <person name="Grigoriev I.V."/>
            <person name="O'Malley M.A."/>
        </authorList>
    </citation>
    <scope>NUCLEOTIDE SEQUENCE [LARGE SCALE GENOMIC DNA]</scope>
    <source>
        <strain evidence="2 3">S4</strain>
    </source>
</reference>